<dbReference type="PANTHER" id="PTHR32309">
    <property type="entry name" value="TYROSINE-PROTEIN KINASE"/>
    <property type="match status" value="1"/>
</dbReference>
<feature type="compositionally biased region" description="Polar residues" evidence="7">
    <location>
        <begin position="232"/>
        <end position="247"/>
    </location>
</feature>
<dbReference type="PANTHER" id="PTHR32309:SF13">
    <property type="entry name" value="FERRIC ENTEROBACTIN TRANSPORT PROTEIN FEPE"/>
    <property type="match status" value="1"/>
</dbReference>
<feature type="coiled-coil region" evidence="6">
    <location>
        <begin position="257"/>
        <end position="305"/>
    </location>
</feature>
<accession>A0A840RRC4</accession>
<evidence type="ECO:0000259" key="9">
    <source>
        <dbReference type="Pfam" id="PF02706"/>
    </source>
</evidence>
<evidence type="ECO:0000256" key="1">
    <source>
        <dbReference type="ARBA" id="ARBA00004651"/>
    </source>
</evidence>
<evidence type="ECO:0000256" key="3">
    <source>
        <dbReference type="ARBA" id="ARBA00022692"/>
    </source>
</evidence>
<evidence type="ECO:0000256" key="5">
    <source>
        <dbReference type="ARBA" id="ARBA00023136"/>
    </source>
</evidence>
<feature type="transmembrane region" description="Helical" evidence="8">
    <location>
        <begin position="12"/>
        <end position="35"/>
    </location>
</feature>
<dbReference type="GO" id="GO:0004713">
    <property type="term" value="F:protein tyrosine kinase activity"/>
    <property type="evidence" value="ECO:0007669"/>
    <property type="project" value="TreeGrafter"/>
</dbReference>
<keyword evidence="11" id="KW-1185">Reference proteome</keyword>
<dbReference type="Proteomes" id="UP000571084">
    <property type="component" value="Unassembled WGS sequence"/>
</dbReference>
<evidence type="ECO:0000256" key="7">
    <source>
        <dbReference type="SAM" id="MobiDB-lite"/>
    </source>
</evidence>
<gene>
    <name evidence="10" type="ORF">HNR39_000967</name>
</gene>
<feature type="domain" description="Polysaccharide chain length determinant N-terminal" evidence="9">
    <location>
        <begin position="4"/>
        <end position="89"/>
    </location>
</feature>
<evidence type="ECO:0000256" key="6">
    <source>
        <dbReference type="SAM" id="Coils"/>
    </source>
</evidence>
<protein>
    <submittedName>
        <fullName evidence="10">Chain length determinant protein EpsF</fullName>
    </submittedName>
</protein>
<name>A0A840RRC4_9BURK</name>
<dbReference type="RefSeq" id="WP_168055445.1">
    <property type="nucleotide sequence ID" value="NZ_JAAOZT010000006.1"/>
</dbReference>
<organism evidence="10 11">
    <name type="scientific">Glaciimonas immobilis</name>
    <dbReference type="NCBI Taxonomy" id="728004"/>
    <lineage>
        <taxon>Bacteria</taxon>
        <taxon>Pseudomonadati</taxon>
        <taxon>Pseudomonadota</taxon>
        <taxon>Betaproteobacteria</taxon>
        <taxon>Burkholderiales</taxon>
        <taxon>Oxalobacteraceae</taxon>
        <taxon>Glaciimonas</taxon>
    </lineage>
</organism>
<feature type="transmembrane region" description="Helical" evidence="8">
    <location>
        <begin position="397"/>
        <end position="419"/>
    </location>
</feature>
<dbReference type="Pfam" id="PF02706">
    <property type="entry name" value="Wzz"/>
    <property type="match status" value="1"/>
</dbReference>
<keyword evidence="3 8" id="KW-0812">Transmembrane</keyword>
<evidence type="ECO:0000256" key="2">
    <source>
        <dbReference type="ARBA" id="ARBA00022475"/>
    </source>
</evidence>
<reference evidence="10 11" key="1">
    <citation type="submission" date="2020-08" db="EMBL/GenBank/DDBJ databases">
        <title>Genomic Encyclopedia of Type Strains, Phase IV (KMG-IV): sequencing the most valuable type-strain genomes for metagenomic binning, comparative biology and taxonomic classification.</title>
        <authorList>
            <person name="Goeker M."/>
        </authorList>
    </citation>
    <scope>NUCLEOTIDE SEQUENCE [LARGE SCALE GENOMIC DNA]</scope>
    <source>
        <strain evidence="10 11">DSM 23240</strain>
    </source>
</reference>
<sequence>MNFTQFLLILRARYKIILITLAATVVITLLVSLIMPNTYKATTSLVLNYKGIDPVTGIALPALLMPGYMATQVDIISSRTVALRVVDDLKLIDSPAVQAQFFAATKGQGTIRDWLAEALQKKMEVAPSRESSVIEIGFKGSDPQFTATIANAFAAAYLQISTQLKVEPSQKASGYITDQIKGLRQKLEITQNRLSAYQKLHGIVNADNRIDVEAARLGDLSSQLVQAQAQSMEASSRQRQTQGNGNVSPDVLANPLIQNLKSTLSLAEAKFADTSQQLGSNHPQYKSAKSEIEKLRVNLDEQIKLASGGVAGNARIFQQREAEIRAALAAQKSTVIALNGTRDEFKVLTAEMESAQRAYEGAALRYNQTNMEGQSNQSDIAVLTTAIAPILPAGPKVLLNTLVAVFLGTLLGLAFSLLAELRNRRIRSIDDLMEILNVPVLGVLQWSSPQPQRIKFYKRVLGHNPKLN</sequence>
<comment type="caution">
    <text evidence="10">The sequence shown here is derived from an EMBL/GenBank/DDBJ whole genome shotgun (WGS) entry which is preliminary data.</text>
</comment>
<dbReference type="AlphaFoldDB" id="A0A840RRC4"/>
<dbReference type="EMBL" id="JACHHQ010000002">
    <property type="protein sequence ID" value="MBB5199140.1"/>
    <property type="molecule type" value="Genomic_DNA"/>
</dbReference>
<dbReference type="InterPro" id="IPR017468">
    <property type="entry name" value="Chain_len_reg_EpsF"/>
</dbReference>
<feature type="region of interest" description="Disordered" evidence="7">
    <location>
        <begin position="228"/>
        <end position="247"/>
    </location>
</feature>
<dbReference type="InterPro" id="IPR050445">
    <property type="entry name" value="Bact_polysacc_biosynth/exp"/>
</dbReference>
<evidence type="ECO:0000313" key="10">
    <source>
        <dbReference type="EMBL" id="MBB5199140.1"/>
    </source>
</evidence>
<keyword evidence="6" id="KW-0175">Coiled coil</keyword>
<dbReference type="GO" id="GO:0005886">
    <property type="term" value="C:plasma membrane"/>
    <property type="evidence" value="ECO:0007669"/>
    <property type="project" value="UniProtKB-SubCell"/>
</dbReference>
<comment type="subcellular location">
    <subcellularLocation>
        <location evidence="1">Cell membrane</location>
        <topology evidence="1">Multi-pass membrane protein</topology>
    </subcellularLocation>
</comment>
<evidence type="ECO:0000313" key="11">
    <source>
        <dbReference type="Proteomes" id="UP000571084"/>
    </source>
</evidence>
<evidence type="ECO:0000256" key="4">
    <source>
        <dbReference type="ARBA" id="ARBA00022989"/>
    </source>
</evidence>
<evidence type="ECO:0000256" key="8">
    <source>
        <dbReference type="SAM" id="Phobius"/>
    </source>
</evidence>
<keyword evidence="2" id="KW-1003">Cell membrane</keyword>
<dbReference type="NCBIfam" id="TIGR03017">
    <property type="entry name" value="EpsF"/>
    <property type="match status" value="1"/>
</dbReference>
<keyword evidence="5 8" id="KW-0472">Membrane</keyword>
<proteinExistence type="predicted"/>
<keyword evidence="4 8" id="KW-1133">Transmembrane helix</keyword>
<dbReference type="InterPro" id="IPR003856">
    <property type="entry name" value="LPS_length_determ_N"/>
</dbReference>